<feature type="transmembrane region" description="Helical" evidence="8">
    <location>
        <begin position="323"/>
        <end position="343"/>
    </location>
</feature>
<evidence type="ECO:0000256" key="4">
    <source>
        <dbReference type="ARBA" id="ARBA00022989"/>
    </source>
</evidence>
<feature type="transmembrane region" description="Helical" evidence="8">
    <location>
        <begin position="411"/>
        <end position="430"/>
    </location>
</feature>
<dbReference type="GeneID" id="19167413"/>
<feature type="transmembrane region" description="Helical" evidence="8">
    <location>
        <begin position="442"/>
        <end position="461"/>
    </location>
</feature>
<dbReference type="PROSITE" id="PS50850">
    <property type="entry name" value="MFS"/>
    <property type="match status" value="1"/>
</dbReference>
<comment type="caution">
    <text evidence="10">The sequence shown here is derived from an EMBL/GenBank/DDBJ whole genome shotgun (WGS) entry which is preliminary data.</text>
</comment>
<dbReference type="eggNOG" id="KOG2533">
    <property type="taxonomic scope" value="Eukaryota"/>
</dbReference>
<dbReference type="FunFam" id="1.20.1250.20:FF:000065">
    <property type="entry name" value="Putative MFS pantothenate transporter"/>
    <property type="match status" value="1"/>
</dbReference>
<feature type="transmembrane region" description="Helical" evidence="8">
    <location>
        <begin position="376"/>
        <end position="399"/>
    </location>
</feature>
<dbReference type="PANTHER" id="PTHR43791">
    <property type="entry name" value="PERMEASE-RELATED"/>
    <property type="match status" value="1"/>
</dbReference>
<dbReference type="InterPro" id="IPR020846">
    <property type="entry name" value="MFS_dom"/>
</dbReference>
<evidence type="ECO:0000313" key="11">
    <source>
        <dbReference type="Proteomes" id="UP000019478"/>
    </source>
</evidence>
<evidence type="ECO:0000259" key="9">
    <source>
        <dbReference type="PROSITE" id="PS50850"/>
    </source>
</evidence>
<accession>W9YVP7</accession>
<keyword evidence="11" id="KW-1185">Reference proteome</keyword>
<keyword evidence="4 8" id="KW-1133">Transmembrane helix</keyword>
<evidence type="ECO:0000256" key="6">
    <source>
        <dbReference type="ARBA" id="ARBA00037968"/>
    </source>
</evidence>
<name>W9YVP7_9EURO</name>
<gene>
    <name evidence="10" type="ORF">A1O3_03285</name>
</gene>
<evidence type="ECO:0000256" key="7">
    <source>
        <dbReference type="SAM" id="MobiDB-lite"/>
    </source>
</evidence>
<dbReference type="OrthoDB" id="3639251at2759"/>
<keyword evidence="5 8" id="KW-0472">Membrane</keyword>
<organism evidence="10 11">
    <name type="scientific">Capronia epimyces CBS 606.96</name>
    <dbReference type="NCBI Taxonomy" id="1182542"/>
    <lineage>
        <taxon>Eukaryota</taxon>
        <taxon>Fungi</taxon>
        <taxon>Dikarya</taxon>
        <taxon>Ascomycota</taxon>
        <taxon>Pezizomycotina</taxon>
        <taxon>Eurotiomycetes</taxon>
        <taxon>Chaetothyriomycetidae</taxon>
        <taxon>Chaetothyriales</taxon>
        <taxon>Herpotrichiellaceae</taxon>
        <taxon>Capronia</taxon>
    </lineage>
</organism>
<keyword evidence="2" id="KW-0813">Transport</keyword>
<dbReference type="GO" id="GO:0022857">
    <property type="term" value="F:transmembrane transporter activity"/>
    <property type="evidence" value="ECO:0007669"/>
    <property type="project" value="InterPro"/>
</dbReference>
<evidence type="ECO:0000256" key="8">
    <source>
        <dbReference type="SAM" id="Phobius"/>
    </source>
</evidence>
<feature type="transmembrane region" description="Helical" evidence="8">
    <location>
        <begin position="216"/>
        <end position="236"/>
    </location>
</feature>
<dbReference type="HOGENOM" id="CLU_001265_4_2_1"/>
<dbReference type="InterPro" id="IPR011701">
    <property type="entry name" value="MFS"/>
</dbReference>
<dbReference type="Proteomes" id="UP000019478">
    <property type="component" value="Unassembled WGS sequence"/>
</dbReference>
<dbReference type="AlphaFoldDB" id="W9YVP7"/>
<dbReference type="EMBL" id="AMGY01000003">
    <property type="protein sequence ID" value="EXJ86334.1"/>
    <property type="molecule type" value="Genomic_DNA"/>
</dbReference>
<evidence type="ECO:0000256" key="5">
    <source>
        <dbReference type="ARBA" id="ARBA00023136"/>
    </source>
</evidence>
<feature type="transmembrane region" description="Helical" evidence="8">
    <location>
        <begin position="148"/>
        <end position="168"/>
    </location>
</feature>
<dbReference type="SUPFAM" id="SSF103473">
    <property type="entry name" value="MFS general substrate transporter"/>
    <property type="match status" value="1"/>
</dbReference>
<evidence type="ECO:0000256" key="3">
    <source>
        <dbReference type="ARBA" id="ARBA00022692"/>
    </source>
</evidence>
<feature type="compositionally biased region" description="Polar residues" evidence="7">
    <location>
        <begin position="1"/>
        <end position="14"/>
    </location>
</feature>
<dbReference type="RefSeq" id="XP_007731613.1">
    <property type="nucleotide sequence ID" value="XM_007733423.1"/>
</dbReference>
<evidence type="ECO:0000256" key="2">
    <source>
        <dbReference type="ARBA" id="ARBA00022448"/>
    </source>
</evidence>
<sequence length="517" mass="58445">MSKTITTDAASQQAPDEPTKTKTTNWWRRIVGLVWDSVEGDPRERKYVQKLDTFLFSYICLGYFIKVLDQNNYSNAFVSGMKEDLELYGNERNFLNTYFNLGIIIGTVPAQLIQLSVIRPSYWIPACEILWSALTMVMASAKNVKTLYALRFFVGLLEACSFPGYSSLLGGWYGPNELTKRVAIFEQTTAIANMFSGYLQAGLYKSMNGKHGLAGWRWLFIMDGIISIPIAIYGIFAIPDLPHTTKAIYWTKEDKEYGVKRIERIGRGAPRKLSLQVLKKVYFDWHIWLFIFAYVWVAEAGFGTSFFNLWLKAEGYSVYQCNVLPTAGSAISVVTAFVFGIYVDRTKQRLLTSIFIQLLLLVSNIMLSIWNIPRAALFFAFYLSFAGAGSQAIVIAWGNELNGHDPNLRQLLVATGNMFTYTFSMTAPLVLFPTYDAPHYKYGYQILILAGGLGVIGLFLLRWQERFEQPKRDRLRAAQVAAESARAVQLDEESDRGARKDEANVTVESPETTIASR</sequence>
<dbReference type="Pfam" id="PF07690">
    <property type="entry name" value="MFS_1"/>
    <property type="match status" value="1"/>
</dbReference>
<evidence type="ECO:0000313" key="10">
    <source>
        <dbReference type="EMBL" id="EXJ86334.1"/>
    </source>
</evidence>
<comment type="similarity">
    <text evidence="6">Belongs to the major facilitator superfamily. Allantoate permease family.</text>
</comment>
<feature type="transmembrane region" description="Helical" evidence="8">
    <location>
        <begin position="98"/>
        <end position="116"/>
    </location>
</feature>
<feature type="region of interest" description="Disordered" evidence="7">
    <location>
        <begin position="1"/>
        <end position="21"/>
    </location>
</feature>
<feature type="region of interest" description="Disordered" evidence="7">
    <location>
        <begin position="488"/>
        <end position="517"/>
    </location>
</feature>
<feature type="domain" description="Major facilitator superfamily (MFS) profile" evidence="9">
    <location>
        <begin position="55"/>
        <end position="469"/>
    </location>
</feature>
<evidence type="ECO:0000256" key="1">
    <source>
        <dbReference type="ARBA" id="ARBA00004141"/>
    </source>
</evidence>
<feature type="compositionally biased region" description="Polar residues" evidence="7">
    <location>
        <begin position="506"/>
        <end position="517"/>
    </location>
</feature>
<feature type="transmembrane region" description="Helical" evidence="8">
    <location>
        <begin position="350"/>
        <end position="370"/>
    </location>
</feature>
<dbReference type="InterPro" id="IPR036259">
    <property type="entry name" value="MFS_trans_sf"/>
</dbReference>
<keyword evidence="3 8" id="KW-0812">Transmembrane</keyword>
<dbReference type="PANTHER" id="PTHR43791:SF43">
    <property type="entry name" value="MAJOR FACILITATOR SUPERFAMILY (MFS) PROFILE DOMAIN-CONTAINING PROTEIN"/>
    <property type="match status" value="1"/>
</dbReference>
<feature type="transmembrane region" description="Helical" evidence="8">
    <location>
        <begin position="287"/>
        <end position="311"/>
    </location>
</feature>
<dbReference type="Gene3D" id="1.20.1250.20">
    <property type="entry name" value="MFS general substrate transporter like domains"/>
    <property type="match status" value="2"/>
</dbReference>
<proteinExistence type="inferred from homology"/>
<reference evidence="10 11" key="1">
    <citation type="submission" date="2013-03" db="EMBL/GenBank/DDBJ databases">
        <title>The Genome Sequence of Capronia epimyces CBS 606.96.</title>
        <authorList>
            <consortium name="The Broad Institute Genomics Platform"/>
            <person name="Cuomo C."/>
            <person name="de Hoog S."/>
            <person name="Gorbushina A."/>
            <person name="Walker B."/>
            <person name="Young S.K."/>
            <person name="Zeng Q."/>
            <person name="Gargeya S."/>
            <person name="Fitzgerald M."/>
            <person name="Haas B."/>
            <person name="Abouelleil A."/>
            <person name="Allen A.W."/>
            <person name="Alvarado L."/>
            <person name="Arachchi H.M."/>
            <person name="Berlin A.M."/>
            <person name="Chapman S.B."/>
            <person name="Gainer-Dewar J."/>
            <person name="Goldberg J."/>
            <person name="Griggs A."/>
            <person name="Gujja S."/>
            <person name="Hansen M."/>
            <person name="Howarth C."/>
            <person name="Imamovic A."/>
            <person name="Ireland A."/>
            <person name="Larimer J."/>
            <person name="McCowan C."/>
            <person name="Murphy C."/>
            <person name="Pearson M."/>
            <person name="Poon T.W."/>
            <person name="Priest M."/>
            <person name="Roberts A."/>
            <person name="Saif S."/>
            <person name="Shea T."/>
            <person name="Sisk P."/>
            <person name="Sykes S."/>
            <person name="Wortman J."/>
            <person name="Nusbaum C."/>
            <person name="Birren B."/>
        </authorList>
    </citation>
    <scope>NUCLEOTIDE SEQUENCE [LARGE SCALE GENOMIC DNA]</scope>
    <source>
        <strain evidence="10 11">CBS 606.96</strain>
    </source>
</reference>
<comment type="subcellular location">
    <subcellularLocation>
        <location evidence="1">Membrane</location>
        <topology evidence="1">Multi-pass membrane protein</topology>
    </subcellularLocation>
</comment>
<dbReference type="GO" id="GO:0016020">
    <property type="term" value="C:membrane"/>
    <property type="evidence" value="ECO:0007669"/>
    <property type="project" value="UniProtKB-SubCell"/>
</dbReference>
<protein>
    <recommendedName>
        <fullName evidence="9">Major facilitator superfamily (MFS) profile domain-containing protein</fullName>
    </recommendedName>
</protein>